<evidence type="ECO:0000313" key="2">
    <source>
        <dbReference type="Proteomes" id="UP000217771"/>
    </source>
</evidence>
<reference evidence="1 2" key="1">
    <citation type="submission" date="2017-08" db="EMBL/GenBank/DDBJ databases">
        <title>Halomonas alkalisoli sp. nov., isolated from saline alkaline soil.</title>
        <authorList>
            <person name="Wang D."/>
            <person name="Zhang G."/>
        </authorList>
    </citation>
    <scope>NUCLEOTIDE SEQUENCE [LARGE SCALE GENOMIC DNA]</scope>
    <source>
        <strain evidence="1 2">WRN001</strain>
    </source>
</reference>
<sequence>MNCTQLTQQADAIANTFSKLDLAKLVVALKGNGESLQHAVEVLDTIDACQGYTLDQAWDEVRTGEAPLLAASDD</sequence>
<protein>
    <submittedName>
        <fullName evidence="1">Uncharacterized protein</fullName>
    </submittedName>
</protein>
<dbReference type="EMBL" id="NSKB01000002">
    <property type="protein sequence ID" value="PAU78455.1"/>
    <property type="molecule type" value="Genomic_DNA"/>
</dbReference>
<keyword evidence="2" id="KW-1185">Reference proteome</keyword>
<proteinExistence type="predicted"/>
<name>A0A2A2F1E4_9GAMM</name>
<dbReference type="AlphaFoldDB" id="A0A2A2F1E4"/>
<dbReference type="Proteomes" id="UP000217771">
    <property type="component" value="Unassembled WGS sequence"/>
</dbReference>
<evidence type="ECO:0000313" key="1">
    <source>
        <dbReference type="EMBL" id="PAU78455.1"/>
    </source>
</evidence>
<gene>
    <name evidence="1" type="ORF">CK498_07065</name>
</gene>
<dbReference type="RefSeq" id="WP_095620128.1">
    <property type="nucleotide sequence ID" value="NZ_NSKB01000002.1"/>
</dbReference>
<comment type="caution">
    <text evidence="1">The sequence shown here is derived from an EMBL/GenBank/DDBJ whole genome shotgun (WGS) entry which is preliminary data.</text>
</comment>
<accession>A0A2A2F1E4</accession>
<dbReference type="OrthoDB" id="6168681at2"/>
<organism evidence="1 2">
    <name type="scientific">Halomonas salipaludis</name>
    <dbReference type="NCBI Taxonomy" id="2032625"/>
    <lineage>
        <taxon>Bacteria</taxon>
        <taxon>Pseudomonadati</taxon>
        <taxon>Pseudomonadota</taxon>
        <taxon>Gammaproteobacteria</taxon>
        <taxon>Oceanospirillales</taxon>
        <taxon>Halomonadaceae</taxon>
        <taxon>Halomonas</taxon>
    </lineage>
</organism>